<organism evidence="1 2">
    <name type="scientific">Monoraphidium neglectum</name>
    <dbReference type="NCBI Taxonomy" id="145388"/>
    <lineage>
        <taxon>Eukaryota</taxon>
        <taxon>Viridiplantae</taxon>
        <taxon>Chlorophyta</taxon>
        <taxon>core chlorophytes</taxon>
        <taxon>Chlorophyceae</taxon>
        <taxon>CS clade</taxon>
        <taxon>Sphaeropleales</taxon>
        <taxon>Selenastraceae</taxon>
        <taxon>Monoraphidium</taxon>
    </lineage>
</organism>
<proteinExistence type="predicted"/>
<evidence type="ECO:0000313" key="1">
    <source>
        <dbReference type="EMBL" id="KIY95970.1"/>
    </source>
</evidence>
<evidence type="ECO:0000313" key="2">
    <source>
        <dbReference type="Proteomes" id="UP000054498"/>
    </source>
</evidence>
<keyword evidence="2" id="KW-1185">Reference proteome</keyword>
<accession>A0A0D2MMD9</accession>
<dbReference type="STRING" id="145388.A0A0D2MMD9"/>
<name>A0A0D2MMD9_9CHLO</name>
<gene>
    <name evidence="1" type="ORF">MNEG_11993</name>
</gene>
<dbReference type="Proteomes" id="UP000054498">
    <property type="component" value="Unassembled WGS sequence"/>
</dbReference>
<reference evidence="1 2" key="1">
    <citation type="journal article" date="2013" name="BMC Genomics">
        <title>Reconstruction of the lipid metabolism for the microalga Monoraphidium neglectum from its genome sequence reveals characteristics suitable for biofuel production.</title>
        <authorList>
            <person name="Bogen C."/>
            <person name="Al-Dilaimi A."/>
            <person name="Albersmeier A."/>
            <person name="Wichmann J."/>
            <person name="Grundmann M."/>
            <person name="Rupp O."/>
            <person name="Lauersen K.J."/>
            <person name="Blifernez-Klassen O."/>
            <person name="Kalinowski J."/>
            <person name="Goesmann A."/>
            <person name="Mussgnug J.H."/>
            <person name="Kruse O."/>
        </authorList>
    </citation>
    <scope>NUCLEOTIDE SEQUENCE [LARGE SCALE GENOMIC DNA]</scope>
    <source>
        <strain evidence="1 2">SAG 48.87</strain>
    </source>
</reference>
<dbReference type="EMBL" id="KK103223">
    <property type="protein sequence ID" value="KIY95970.1"/>
    <property type="molecule type" value="Genomic_DNA"/>
</dbReference>
<sequence>MLLGALCSRGELLADEAVRSLILSAADDVARRLAPGGAVGPEAAAGLALAFARAVQHGLLAGRGPGLVDQLLQVAAAGVGGSGGGGAALPPRAAREVLAALEAASVEGPEGLRAAAEAALGAEGAAARGAAGRGGGEGGGLMEAWESV</sequence>
<dbReference type="KEGG" id="mng:MNEG_11993"/>
<protein>
    <submittedName>
        <fullName evidence="1">Uncharacterized protein</fullName>
    </submittedName>
</protein>
<dbReference type="GeneID" id="25729311"/>
<dbReference type="RefSeq" id="XP_013894990.1">
    <property type="nucleotide sequence ID" value="XM_014039536.1"/>
</dbReference>
<dbReference type="AlphaFoldDB" id="A0A0D2MMD9"/>